<reference evidence="11 13" key="3">
    <citation type="journal article" date="2014" name="PLoS Genet.">
        <title>Phylogenetically driven sequencing of extremely halophilic archaea reveals strategies for static and dynamic osmo-response.</title>
        <authorList>
            <person name="Becker E.A."/>
            <person name="Seitzer P.M."/>
            <person name="Tritt A."/>
            <person name="Larsen D."/>
            <person name="Krusor M."/>
            <person name="Yao A.I."/>
            <person name="Wu D."/>
            <person name="Madern D."/>
            <person name="Eisen J.A."/>
            <person name="Darling A.E."/>
            <person name="Facciotti M.T."/>
        </authorList>
    </citation>
    <scope>NUCLEOTIDE SEQUENCE [LARGE SCALE GENOMIC DNA]</scope>
    <source>
        <strain evidence="13">ATCC 43099 / DSM 3394 / CCM 3739 / CIP 104546 / IAM 13178 / JCM 8861 / NBRC 102185 / NCIMB 2190 / MS3</strain>
        <strain evidence="11">MS-3</strain>
    </source>
</reference>
<dbReference type="PaxDb" id="547559-Nmag_3450"/>
<sequence>MIGTAVAYTLALFIVLAAVATALFRDVLSAIVVFGAYSLGMAILYTFLLAPDVAMTEAAIGAGVTTILLLLTIARTTRPSTDRLFERVNVPAVIVVGAFVLMLGTLLPDMYAVGTESAPVWGEQGVLTETPSLYYIENTFGDTEAQNAVSAVLASYRGFDTFGEAVVVFAAAIAVLLVLKREVFT</sequence>
<reference evidence="10 12" key="2">
    <citation type="journal article" date="2012" name="BMC Genomics">
        <title>A comparative genomics perspective on the genetic content of the alkaliphilic haloarchaeon Natrialba magadii ATCC 43099T.</title>
        <authorList>
            <person name="Siddaramappa S."/>
            <person name="Challacombe J.F."/>
            <person name="Decastro R.E."/>
            <person name="Pfeiffer F."/>
            <person name="Sastre D.E."/>
            <person name="Gimenez M.I."/>
            <person name="Paggi R.A."/>
            <person name="Detter J.C."/>
            <person name="Davenport K.W."/>
            <person name="Goodwin L.A."/>
            <person name="Kyrpides N."/>
            <person name="Tapia R."/>
            <person name="Pitluck S."/>
            <person name="Lucas S."/>
            <person name="Woyke T."/>
            <person name="Maupin-Furlow J.A."/>
        </authorList>
    </citation>
    <scope>NUCLEOTIDE SEQUENCE [LARGE SCALE GENOMIC DNA]</scope>
    <source>
        <strain evidence="10">ATCC 43099</strain>
        <strain evidence="12">ATCC 43099 / DSM 3394 / CCM 3739 / CIP 104546 / IAM 13178 / JCM 8861 / NBRC 102185 / NCIMB 2190 / MS3</strain>
    </source>
</reference>
<dbReference type="Proteomes" id="UP000011543">
    <property type="component" value="Unassembled WGS sequence"/>
</dbReference>
<dbReference type="PANTHER" id="PTHR43373:SF1">
    <property type="entry name" value="NA(+)_H(+) ANTIPORTER SUBUNIT A"/>
    <property type="match status" value="1"/>
</dbReference>
<evidence type="ECO:0000256" key="2">
    <source>
        <dbReference type="ARBA" id="ARBA00022448"/>
    </source>
</evidence>
<dbReference type="InterPro" id="IPR050616">
    <property type="entry name" value="CPA3_Na-H_Antiporter_A"/>
</dbReference>
<accession>D3STD3</accession>
<dbReference type="Gene3D" id="1.20.120.1200">
    <property type="entry name" value="NADH-ubiquinone/plastoquinone oxidoreductase chain 6, subunit NuoJ"/>
    <property type="match status" value="1"/>
</dbReference>
<dbReference type="InterPro" id="IPR046806">
    <property type="entry name" value="MrpA_C/MbhE"/>
</dbReference>
<dbReference type="Pfam" id="PF13244">
    <property type="entry name" value="MbhD"/>
    <property type="match status" value="1"/>
</dbReference>
<dbReference type="AlphaFoldDB" id="D3STD3"/>
<feature type="domain" description="MrpA C-terminal/MbhD" evidence="8">
    <location>
        <begin position="12"/>
        <end position="77"/>
    </location>
</feature>
<organism evidence="10 12">
    <name type="scientific">Natrialba magadii (strain ATCC 43099 / DSM 3394 / CCM 3739 / CIP 104546 / IAM 13178 / JCM 8861 / NBRC 102185 / NCIMB 2190 / MS3)</name>
    <name type="common">Natronobacterium magadii</name>
    <dbReference type="NCBI Taxonomy" id="547559"/>
    <lineage>
        <taxon>Archaea</taxon>
        <taxon>Methanobacteriati</taxon>
        <taxon>Methanobacteriota</taxon>
        <taxon>Stenosarchaea group</taxon>
        <taxon>Halobacteria</taxon>
        <taxon>Halobacteriales</taxon>
        <taxon>Natrialbaceae</taxon>
        <taxon>Natrialba</taxon>
    </lineage>
</organism>
<dbReference type="OrthoDB" id="99605at2157"/>
<keyword evidence="5 7" id="KW-1133">Transmembrane helix</keyword>
<name>D3STD3_NATMM</name>
<dbReference type="GO" id="GO:0005886">
    <property type="term" value="C:plasma membrane"/>
    <property type="evidence" value="ECO:0007669"/>
    <property type="project" value="UniProtKB-SubCell"/>
</dbReference>
<evidence type="ECO:0000256" key="7">
    <source>
        <dbReference type="SAM" id="Phobius"/>
    </source>
</evidence>
<dbReference type="HOGENOM" id="CLU_102546_0_0_2"/>
<dbReference type="PANTHER" id="PTHR43373">
    <property type="entry name" value="NA(+)/H(+) ANTIPORTER SUBUNIT"/>
    <property type="match status" value="1"/>
</dbReference>
<evidence type="ECO:0000313" key="10">
    <source>
        <dbReference type="EMBL" id="ADD07000.1"/>
    </source>
</evidence>
<feature type="transmembrane region" description="Helical" evidence="7">
    <location>
        <begin position="56"/>
        <end position="76"/>
    </location>
</feature>
<evidence type="ECO:0000256" key="1">
    <source>
        <dbReference type="ARBA" id="ARBA00004651"/>
    </source>
</evidence>
<dbReference type="InterPro" id="IPR042106">
    <property type="entry name" value="Nuo/plastoQ_OxRdtase_6_NuoJ"/>
</dbReference>
<dbReference type="NCBIfam" id="NF009159">
    <property type="entry name" value="PRK12504.1"/>
    <property type="match status" value="1"/>
</dbReference>
<feature type="domain" description="MrpA C-terminal/MbhE" evidence="9">
    <location>
        <begin position="130"/>
        <end position="181"/>
    </location>
</feature>
<evidence type="ECO:0000313" key="12">
    <source>
        <dbReference type="Proteomes" id="UP000001879"/>
    </source>
</evidence>
<proteinExistence type="predicted"/>
<evidence type="ECO:0000259" key="9">
    <source>
        <dbReference type="Pfam" id="PF20501"/>
    </source>
</evidence>
<dbReference type="eggNOG" id="arCOG03077">
    <property type="taxonomic scope" value="Archaea"/>
</dbReference>
<reference evidence="10" key="4">
    <citation type="submission" date="2016-09" db="EMBL/GenBank/DDBJ databases">
        <authorList>
            <person name="Pfeiffer F."/>
        </authorList>
    </citation>
    <scope>NUCLEOTIDE SEQUENCE</scope>
    <source>
        <strain evidence="10">ATCC 43099</strain>
    </source>
</reference>
<dbReference type="KEGG" id="nmg:Nmag_3450"/>
<feature type="transmembrane region" description="Helical" evidence="7">
    <location>
        <begin position="6"/>
        <end position="24"/>
    </location>
</feature>
<dbReference type="InterPro" id="IPR025383">
    <property type="entry name" value="MrpA_C/MbhD"/>
</dbReference>
<dbReference type="EMBL" id="AOHS01000040">
    <property type="protein sequence ID" value="ELY28857.1"/>
    <property type="molecule type" value="Genomic_DNA"/>
</dbReference>
<evidence type="ECO:0000256" key="4">
    <source>
        <dbReference type="ARBA" id="ARBA00022692"/>
    </source>
</evidence>
<evidence type="ECO:0000259" key="8">
    <source>
        <dbReference type="Pfam" id="PF13244"/>
    </source>
</evidence>
<evidence type="ECO:0000256" key="3">
    <source>
        <dbReference type="ARBA" id="ARBA00022475"/>
    </source>
</evidence>
<keyword evidence="2" id="KW-0813">Transport</keyword>
<evidence type="ECO:0000313" key="11">
    <source>
        <dbReference type="EMBL" id="ELY28857.1"/>
    </source>
</evidence>
<keyword evidence="3" id="KW-1003">Cell membrane</keyword>
<keyword evidence="12" id="KW-1185">Reference proteome</keyword>
<feature type="transmembrane region" description="Helical" evidence="7">
    <location>
        <begin position="31"/>
        <end position="50"/>
    </location>
</feature>
<comment type="subcellular location">
    <subcellularLocation>
        <location evidence="1">Cell membrane</location>
        <topology evidence="1">Multi-pass membrane protein</topology>
    </subcellularLocation>
</comment>
<dbReference type="STRING" id="547559.Nmag_3450"/>
<evidence type="ECO:0000256" key="6">
    <source>
        <dbReference type="ARBA" id="ARBA00023136"/>
    </source>
</evidence>
<gene>
    <name evidence="10" type="primary">mrpB1</name>
    <name evidence="10" type="ordered locus">Nmag_3450</name>
    <name evidence="11" type="ORF">C500_12965</name>
</gene>
<dbReference type="Proteomes" id="UP000001879">
    <property type="component" value="Chromosome"/>
</dbReference>
<feature type="transmembrane region" description="Helical" evidence="7">
    <location>
        <begin position="88"/>
        <end position="107"/>
    </location>
</feature>
<keyword evidence="6 7" id="KW-0472">Membrane</keyword>
<feature type="transmembrane region" description="Helical" evidence="7">
    <location>
        <begin position="162"/>
        <end position="179"/>
    </location>
</feature>
<dbReference type="GeneID" id="8826316"/>
<dbReference type="Pfam" id="PF20501">
    <property type="entry name" value="MbhE"/>
    <property type="match status" value="1"/>
</dbReference>
<keyword evidence="4 7" id="KW-0812">Transmembrane</keyword>
<dbReference type="RefSeq" id="WP_004267810.1">
    <property type="nucleotide sequence ID" value="NC_013922.1"/>
</dbReference>
<evidence type="ECO:0000313" key="13">
    <source>
        <dbReference type="Proteomes" id="UP000011543"/>
    </source>
</evidence>
<dbReference type="EMBL" id="CP001932">
    <property type="protein sequence ID" value="ADD07000.1"/>
    <property type="molecule type" value="Genomic_DNA"/>
</dbReference>
<protein>
    <submittedName>
        <fullName evidence="11">Monovalent cation/H+ antiporter subunit B</fullName>
    </submittedName>
    <submittedName>
        <fullName evidence="10">Mrp-type sodium/proton antiporter system subunit B1</fullName>
    </submittedName>
</protein>
<evidence type="ECO:0000256" key="5">
    <source>
        <dbReference type="ARBA" id="ARBA00022989"/>
    </source>
</evidence>
<reference evidence="12" key="1">
    <citation type="submission" date="2010-02" db="EMBL/GenBank/DDBJ databases">
        <title>Complete sequence of chromosome of Natrialba magadii ATCC 43099.</title>
        <authorList>
            <consortium name="US DOE Joint Genome Institute"/>
            <person name="Lucas S."/>
            <person name="Copeland A."/>
            <person name="Lapidus A."/>
            <person name="Cheng J.-F."/>
            <person name="Bruce D."/>
            <person name="Goodwin L."/>
            <person name="Pitluck S."/>
            <person name="Davenport K."/>
            <person name="Saunders E."/>
            <person name="Detter J.C."/>
            <person name="Han C."/>
            <person name="Tapia R."/>
            <person name="Land M."/>
            <person name="Hauser L."/>
            <person name="Kyrpides N."/>
            <person name="Mikhailova N."/>
            <person name="De Castro R.E."/>
            <person name="Maupin-Furlow J.A."/>
            <person name="Woyke T."/>
        </authorList>
    </citation>
    <scope>NUCLEOTIDE SEQUENCE [LARGE SCALE GENOMIC DNA]</scope>
    <source>
        <strain evidence="12">ATCC 43099 / DSM 3394 / CCM 3739 / CIP 104546 / IAM 13178 / JCM 8861 / NBRC 102185 / NCIMB 2190 / MS3</strain>
    </source>
</reference>
<dbReference type="PATRIC" id="fig|547559.17.peg.2567"/>